<accession>A0AAJ0M140</accession>
<dbReference type="RefSeq" id="XP_062720793.1">
    <property type="nucleotide sequence ID" value="XM_062862390.1"/>
</dbReference>
<organism evidence="2 3">
    <name type="scientific">Chaetomium strumarium</name>
    <dbReference type="NCBI Taxonomy" id="1170767"/>
    <lineage>
        <taxon>Eukaryota</taxon>
        <taxon>Fungi</taxon>
        <taxon>Dikarya</taxon>
        <taxon>Ascomycota</taxon>
        <taxon>Pezizomycotina</taxon>
        <taxon>Sordariomycetes</taxon>
        <taxon>Sordariomycetidae</taxon>
        <taxon>Sordariales</taxon>
        <taxon>Chaetomiaceae</taxon>
        <taxon>Chaetomium</taxon>
    </lineage>
</organism>
<dbReference type="PANTHER" id="PTHR33112">
    <property type="entry name" value="DOMAIN PROTEIN, PUTATIVE-RELATED"/>
    <property type="match status" value="1"/>
</dbReference>
<sequence>MRWAKRMLEDCEAHHEICKASRMATGPWLPTRLVFLGKPGHNPRLVEAPEMRLEPSSLPLRYTTLSHRWGKTHPLKLTMENRCQFSNGIPCQDIPKTFADAMEITRFLGLEYIWIDSLCIIQGDERDWERECARMADVYRHGYCNIAALEAADSHGGCFSAWDPTLLSPIVVESKWRNQNSRHWGHFTEHRDYPIAEFETAPVHLRGWVLQERLLSRRALHFGRKAITWECKERLSAELDGDTACSIPFDQESRRIPHSYFGAVGHTELSQEEARDLVQAWFMGVVPQYTAAGLTYQTDKYMAISALAREVHRKLNLNTGRKPEVEYLAGHWSLDLEHHLLWCAASPESARRRLGFAQRVGAPCEMGIPP</sequence>
<dbReference type="EMBL" id="JAUDZG010000004">
    <property type="protein sequence ID" value="KAK3305013.1"/>
    <property type="molecule type" value="Genomic_DNA"/>
</dbReference>
<name>A0AAJ0M140_9PEZI</name>
<proteinExistence type="predicted"/>
<dbReference type="PANTHER" id="PTHR33112:SF10">
    <property type="entry name" value="TOL"/>
    <property type="match status" value="1"/>
</dbReference>
<evidence type="ECO:0000313" key="3">
    <source>
        <dbReference type="Proteomes" id="UP001273166"/>
    </source>
</evidence>
<dbReference type="GeneID" id="87881219"/>
<dbReference type="Proteomes" id="UP001273166">
    <property type="component" value="Unassembled WGS sequence"/>
</dbReference>
<keyword evidence="3" id="KW-1185">Reference proteome</keyword>
<evidence type="ECO:0000313" key="2">
    <source>
        <dbReference type="EMBL" id="KAK3305013.1"/>
    </source>
</evidence>
<gene>
    <name evidence="2" type="ORF">B0T15DRAFT_187046</name>
</gene>
<reference evidence="2" key="1">
    <citation type="journal article" date="2023" name="Mol. Phylogenet. Evol.">
        <title>Genome-scale phylogeny and comparative genomics of the fungal order Sordariales.</title>
        <authorList>
            <person name="Hensen N."/>
            <person name="Bonometti L."/>
            <person name="Westerberg I."/>
            <person name="Brannstrom I.O."/>
            <person name="Guillou S."/>
            <person name="Cros-Aarteil S."/>
            <person name="Calhoun S."/>
            <person name="Haridas S."/>
            <person name="Kuo A."/>
            <person name="Mondo S."/>
            <person name="Pangilinan J."/>
            <person name="Riley R."/>
            <person name="LaButti K."/>
            <person name="Andreopoulos B."/>
            <person name="Lipzen A."/>
            <person name="Chen C."/>
            <person name="Yan M."/>
            <person name="Daum C."/>
            <person name="Ng V."/>
            <person name="Clum A."/>
            <person name="Steindorff A."/>
            <person name="Ohm R.A."/>
            <person name="Martin F."/>
            <person name="Silar P."/>
            <person name="Natvig D.O."/>
            <person name="Lalanne C."/>
            <person name="Gautier V."/>
            <person name="Ament-Velasquez S.L."/>
            <person name="Kruys A."/>
            <person name="Hutchinson M.I."/>
            <person name="Powell A.J."/>
            <person name="Barry K."/>
            <person name="Miller A.N."/>
            <person name="Grigoriev I.V."/>
            <person name="Debuchy R."/>
            <person name="Gladieux P."/>
            <person name="Hiltunen Thoren M."/>
            <person name="Johannesson H."/>
        </authorList>
    </citation>
    <scope>NUCLEOTIDE SEQUENCE</scope>
    <source>
        <strain evidence="2">CBS 333.67</strain>
    </source>
</reference>
<dbReference type="Pfam" id="PF06985">
    <property type="entry name" value="HET"/>
    <property type="match status" value="1"/>
</dbReference>
<comment type="caution">
    <text evidence="2">The sequence shown here is derived from an EMBL/GenBank/DDBJ whole genome shotgun (WGS) entry which is preliminary data.</text>
</comment>
<protein>
    <submittedName>
        <fullName evidence="2">Heterokaryon incompatibility protein-domain-containing protein</fullName>
    </submittedName>
</protein>
<reference evidence="2" key="2">
    <citation type="submission" date="2023-06" db="EMBL/GenBank/DDBJ databases">
        <authorList>
            <consortium name="Lawrence Berkeley National Laboratory"/>
            <person name="Mondo S.J."/>
            <person name="Hensen N."/>
            <person name="Bonometti L."/>
            <person name="Westerberg I."/>
            <person name="Brannstrom I.O."/>
            <person name="Guillou S."/>
            <person name="Cros-Aarteil S."/>
            <person name="Calhoun S."/>
            <person name="Haridas S."/>
            <person name="Kuo A."/>
            <person name="Pangilinan J."/>
            <person name="Riley R."/>
            <person name="Labutti K."/>
            <person name="Andreopoulos B."/>
            <person name="Lipzen A."/>
            <person name="Chen C."/>
            <person name="Yanf M."/>
            <person name="Daum C."/>
            <person name="Ng V."/>
            <person name="Clum A."/>
            <person name="Steindorff A."/>
            <person name="Ohm R."/>
            <person name="Martin F."/>
            <person name="Silar P."/>
            <person name="Natvig D."/>
            <person name="Lalanne C."/>
            <person name="Gautier V."/>
            <person name="Ament-Velasquez S.L."/>
            <person name="Kruys A."/>
            <person name="Hutchinson M.I."/>
            <person name="Powell A.J."/>
            <person name="Barry K."/>
            <person name="Miller A.N."/>
            <person name="Grigoriev I.V."/>
            <person name="Debuchy R."/>
            <person name="Gladieux P."/>
            <person name="Thoren M.H."/>
            <person name="Johannesson H."/>
        </authorList>
    </citation>
    <scope>NUCLEOTIDE SEQUENCE</scope>
    <source>
        <strain evidence="2">CBS 333.67</strain>
    </source>
</reference>
<evidence type="ECO:0000259" key="1">
    <source>
        <dbReference type="Pfam" id="PF06985"/>
    </source>
</evidence>
<dbReference type="InterPro" id="IPR010730">
    <property type="entry name" value="HET"/>
</dbReference>
<dbReference type="AlphaFoldDB" id="A0AAJ0M140"/>
<feature type="domain" description="Heterokaryon incompatibility" evidence="1">
    <location>
        <begin position="62"/>
        <end position="212"/>
    </location>
</feature>